<comment type="caution">
    <text evidence="1">The sequence shown here is derived from an EMBL/GenBank/DDBJ whole genome shotgun (WGS) entry which is preliminary data.</text>
</comment>
<organism evidence="1 2">
    <name type="scientific">Paraburkholderia unamae</name>
    <dbReference type="NCBI Taxonomy" id="219649"/>
    <lineage>
        <taxon>Bacteria</taxon>
        <taxon>Pseudomonadati</taxon>
        <taxon>Pseudomonadota</taxon>
        <taxon>Betaproteobacteria</taxon>
        <taxon>Burkholderiales</taxon>
        <taxon>Burkholderiaceae</taxon>
        <taxon>Paraburkholderia</taxon>
    </lineage>
</organism>
<evidence type="ECO:0008006" key="3">
    <source>
        <dbReference type="Google" id="ProtNLM"/>
    </source>
</evidence>
<evidence type="ECO:0000313" key="2">
    <source>
        <dbReference type="Proteomes" id="UP000245712"/>
    </source>
</evidence>
<dbReference type="SUPFAM" id="SSF54909">
    <property type="entry name" value="Dimeric alpha+beta barrel"/>
    <property type="match status" value="1"/>
</dbReference>
<dbReference type="EMBL" id="QEOB01000002">
    <property type="protein sequence ID" value="PVX86722.1"/>
    <property type="molecule type" value="Genomic_DNA"/>
</dbReference>
<dbReference type="Proteomes" id="UP000245712">
    <property type="component" value="Unassembled WGS sequence"/>
</dbReference>
<proteinExistence type="predicted"/>
<name>A0ABX5KY30_9BURK</name>
<protein>
    <recommendedName>
        <fullName evidence="3">EthD domain-containing protein</fullName>
    </recommendedName>
</protein>
<dbReference type="RefSeq" id="WP_116610049.1">
    <property type="nucleotide sequence ID" value="NZ_CAJZAT010000224.1"/>
</dbReference>
<gene>
    <name evidence="1" type="ORF">C7402_102559</name>
</gene>
<reference evidence="1 2" key="1">
    <citation type="submission" date="2018-05" db="EMBL/GenBank/DDBJ databases">
        <title>Genomic Encyclopedia of Type Strains, Phase IV (KMG-V): Genome sequencing to study the core and pangenomes of soil and plant-associated prokaryotes.</title>
        <authorList>
            <person name="Whitman W."/>
        </authorList>
    </citation>
    <scope>NUCLEOTIDE SEQUENCE [LARGE SCALE GENOMIC DNA]</scope>
    <source>
        <strain evidence="1 2">SCZa-39</strain>
    </source>
</reference>
<dbReference type="InterPro" id="IPR011008">
    <property type="entry name" value="Dimeric_a/b-barrel"/>
</dbReference>
<dbReference type="Gene3D" id="3.30.70.100">
    <property type="match status" value="1"/>
</dbReference>
<sequence length="227" mass="25837">MEVMIQACAKSQEKADEFKSWCLREWAPTLVDHGDRVERLIVNLATAIRTAQPYGSAESLAGDAFDVIVQVSLRDHSDYERLVKPALERLRGRCGVHHVYQVTESEVFHRPMLSRGVPTPGIKLMRGLFIFEDLPDSAARRIWEHHSGLATKVHVGLARYARHWVDAVLTEGSPKIRGLSDLHFPDEASMRERYFDSPRGRDEIMHDLGHFIAGGTQRFYGTEYVLK</sequence>
<accession>A0ABX5KY30</accession>
<keyword evidence="2" id="KW-1185">Reference proteome</keyword>
<evidence type="ECO:0000313" key="1">
    <source>
        <dbReference type="EMBL" id="PVX86722.1"/>
    </source>
</evidence>